<reference evidence="3 4" key="2">
    <citation type="submission" date="2024-02" db="EMBL/GenBank/DDBJ databases">
        <title>The Genome Sequence of Enterococcus diestrammenae JM9A.</title>
        <authorList>
            <person name="Earl A."/>
            <person name="Manson A."/>
            <person name="Gilmore M."/>
            <person name="Sanders J."/>
            <person name="Shea T."/>
            <person name="Howe W."/>
            <person name="Livny J."/>
            <person name="Cuomo C."/>
            <person name="Neafsey D."/>
            <person name="Birren B."/>
        </authorList>
    </citation>
    <scope>NUCLEOTIDE SEQUENCE [LARGE SCALE GENOMIC DNA]</scope>
    <source>
        <strain evidence="3 4">JM9A</strain>
    </source>
</reference>
<dbReference type="PANTHER" id="PTHR13504:SF40">
    <property type="entry name" value="FIDO DOMAIN-CONTAINING PROTEIN"/>
    <property type="match status" value="1"/>
</dbReference>
<keyword evidence="1" id="KW-0175">Coiled coil</keyword>
<dbReference type="InterPro" id="IPR040198">
    <property type="entry name" value="Fido_containing"/>
</dbReference>
<feature type="domain" description="Fido" evidence="2">
    <location>
        <begin position="149"/>
        <end position="299"/>
    </location>
</feature>
<organism evidence="3 4">
    <name type="scientific">Enterococcus diestrammenae</name>
    <dbReference type="NCBI Taxonomy" id="1155073"/>
    <lineage>
        <taxon>Bacteria</taxon>
        <taxon>Bacillati</taxon>
        <taxon>Bacillota</taxon>
        <taxon>Bacilli</taxon>
        <taxon>Lactobacillales</taxon>
        <taxon>Enterococcaceae</taxon>
        <taxon>Enterococcus</taxon>
    </lineage>
</organism>
<feature type="coiled-coil region" evidence="1">
    <location>
        <begin position="104"/>
        <end position="131"/>
    </location>
</feature>
<reference evidence="4" key="1">
    <citation type="submission" date="2016-06" db="EMBL/GenBank/DDBJ databases">
        <title>Four novel species of enterococci isolated from chicken manure.</title>
        <authorList>
            <person name="Van Tyne D."/>
        </authorList>
    </citation>
    <scope>NUCLEOTIDE SEQUENCE [LARGE SCALE GENOMIC DNA]</scope>
    <source>
        <strain evidence="4">JM9A</strain>
    </source>
</reference>
<protein>
    <recommendedName>
        <fullName evidence="2">Fido domain-containing protein</fullName>
    </recommendedName>
</protein>
<gene>
    <name evidence="3" type="ORF">BAU18_000375</name>
</gene>
<dbReference type="Gene3D" id="1.10.3290.10">
    <property type="entry name" value="Fido-like domain"/>
    <property type="match status" value="1"/>
</dbReference>
<dbReference type="EMBL" id="MAEI02000001">
    <property type="protein sequence ID" value="MEO1780824.1"/>
    <property type="molecule type" value="Genomic_DNA"/>
</dbReference>
<proteinExistence type="predicted"/>
<dbReference type="PANTHER" id="PTHR13504">
    <property type="entry name" value="FIDO DOMAIN-CONTAINING PROTEIN DDB_G0283145"/>
    <property type="match status" value="1"/>
</dbReference>
<dbReference type="InterPro" id="IPR036597">
    <property type="entry name" value="Fido-like_dom_sf"/>
</dbReference>
<evidence type="ECO:0000259" key="2">
    <source>
        <dbReference type="PROSITE" id="PS51459"/>
    </source>
</evidence>
<dbReference type="SUPFAM" id="SSF140931">
    <property type="entry name" value="Fic-like"/>
    <property type="match status" value="1"/>
</dbReference>
<dbReference type="Proteomes" id="UP001429357">
    <property type="component" value="Unassembled WGS sequence"/>
</dbReference>
<dbReference type="RefSeq" id="WP_161869733.1">
    <property type="nucleotide sequence ID" value="NZ_MAEI02000001.1"/>
</dbReference>
<evidence type="ECO:0000313" key="3">
    <source>
        <dbReference type="EMBL" id="MEO1780824.1"/>
    </source>
</evidence>
<keyword evidence="4" id="KW-1185">Reference proteome</keyword>
<dbReference type="InterPro" id="IPR003812">
    <property type="entry name" value="Fido"/>
</dbReference>
<comment type="caution">
    <text evidence="3">The sequence shown here is derived from an EMBL/GenBank/DDBJ whole genome shotgun (WGS) entry which is preliminary data.</text>
</comment>
<evidence type="ECO:0000313" key="4">
    <source>
        <dbReference type="Proteomes" id="UP001429357"/>
    </source>
</evidence>
<name>A0ABV0EYE1_9ENTE</name>
<dbReference type="Pfam" id="PF02661">
    <property type="entry name" value="Fic"/>
    <property type="match status" value="1"/>
</dbReference>
<dbReference type="PROSITE" id="PS51459">
    <property type="entry name" value="FIDO"/>
    <property type="match status" value="1"/>
</dbReference>
<accession>A0ABV0EYE1</accession>
<sequence length="417" mass="48523">MAYKEIKRFKYMRKDPKVEFTSRFHSPSAMKTGFYISPINNGVKLKRITNELWANNIPEITSLINNIQKVSRQLLAFELDLTENRYHEFLDFLLIEEMQATNEYEGVKSTRQELKEALDSLNDKKARHRFKGLSLLYKKIGSGHSSRITSPETVRAIYDELVADEVEDEATIEADALFRQDKVMIGDDFATVHVGEDPEKIEEQLQIMLDFLNLEDLNFPSLVRVLLSHYMFEYIHPFYDGNGRVGRYLLANYLGFELDVFSSLLMSSSAVANRKAYEKAFVITSDQENYAEGTFFVLNLLELLYEAQEKIAYLLNRSQLETKRAVNFIKEAQLSDFEEKVFWLYYDHAVYGSSVKSLTRKDIHSHFEEGAWSEHKQRKAENLLEGQGFIERVGERPAKFRLSPAFQNRLEKKTDSE</sequence>
<evidence type="ECO:0000256" key="1">
    <source>
        <dbReference type="SAM" id="Coils"/>
    </source>
</evidence>